<name>W1ISE4_9GAMM</name>
<gene>
    <name evidence="2" type="ORF">XCR1_140002</name>
</gene>
<dbReference type="EMBL" id="CBXE010000046">
    <property type="protein sequence ID" value="CDL80150.1"/>
    <property type="molecule type" value="Genomic_DNA"/>
</dbReference>
<sequence>MYDPKPVNSTGQPPDATNPFVSASMNPMVKHGGPISNYDIPLRVTAPLRIFTEDMVEILPYEIDQEEQYYYYLIQKSSNAAVNLKIYATQGISQFAQIETIFSGIEYNQKQTIFVNTATINTSSSFEPPAIEETYSSSTLTRSDQTDNFHFMIPNFPGAKSGDFVIGFVTDDEKDIYKKQLCFGQLEREHNGYYKLPADYENLYDGDNFISYVALNQRGNALGSQPNYISYDSGGNNSPDPNDRNRTLVEPEVYDQWGRYIGIYESVNINSIGTKGLEVRLPSDPNNPNHTIAPGDKITIKAYISYCVDTHSPARTLPIVVVENQTVKSTEITNGYYKVTIKPDKLMGYGSSSDDDDDDNGTIAIGYISITHNQKSKLFIRSFGTVAP</sequence>
<reference evidence="2 3" key="1">
    <citation type="submission" date="2013-11" db="EMBL/GenBank/DDBJ databases">
        <title>Draft genome sequence and annotation of the entomopathogenic bacterium, Xenorhabdus cabanillasi strain JM26.</title>
        <authorList>
            <person name="Gualtieri M."/>
            <person name="Ogier J.C."/>
            <person name="Pages S."/>
            <person name="Givaudan A."/>
            <person name="Gaudriault S."/>
        </authorList>
    </citation>
    <scope>NUCLEOTIDE SEQUENCE [LARGE SCALE GENOMIC DNA]</scope>
    <source>
        <strain evidence="2 3">JM26</strain>
    </source>
</reference>
<proteinExistence type="predicted"/>
<accession>W1ISE4</accession>
<evidence type="ECO:0000256" key="1">
    <source>
        <dbReference type="SAM" id="MobiDB-lite"/>
    </source>
</evidence>
<evidence type="ECO:0000313" key="3">
    <source>
        <dbReference type="Proteomes" id="UP000019197"/>
    </source>
</evidence>
<comment type="caution">
    <text evidence="2">The sequence shown here is derived from an EMBL/GenBank/DDBJ whole genome shotgun (WGS) entry which is preliminary data.</text>
</comment>
<feature type="region of interest" description="Disordered" evidence="1">
    <location>
        <begin position="1"/>
        <end position="22"/>
    </location>
</feature>
<dbReference type="Proteomes" id="UP000019197">
    <property type="component" value="Unassembled WGS sequence"/>
</dbReference>
<protein>
    <submittedName>
        <fullName evidence="2">Uncharacterized protein</fullName>
    </submittedName>
</protein>
<evidence type="ECO:0000313" key="2">
    <source>
        <dbReference type="EMBL" id="CDL80150.1"/>
    </source>
</evidence>
<dbReference type="AlphaFoldDB" id="W1ISE4"/>
<organism evidence="2 3">
    <name type="scientific">Xenorhabdus cabanillasii JM26</name>
    <dbReference type="NCBI Taxonomy" id="1427517"/>
    <lineage>
        <taxon>Bacteria</taxon>
        <taxon>Pseudomonadati</taxon>
        <taxon>Pseudomonadota</taxon>
        <taxon>Gammaproteobacteria</taxon>
        <taxon>Enterobacterales</taxon>
        <taxon>Morganellaceae</taxon>
        <taxon>Xenorhabdus</taxon>
    </lineage>
</organism>